<evidence type="ECO:0000313" key="1">
    <source>
        <dbReference type="EMBL" id="MBX40167.1"/>
    </source>
</evidence>
<name>A0A2P2NCH3_RHIMU</name>
<protein>
    <submittedName>
        <fullName evidence="1">Uncharacterized protein MANES_14G117600</fullName>
    </submittedName>
</protein>
<dbReference type="EMBL" id="GGEC01059683">
    <property type="protein sequence ID" value="MBX40167.1"/>
    <property type="molecule type" value="Transcribed_RNA"/>
</dbReference>
<accession>A0A2P2NCH3</accession>
<reference evidence="1" key="1">
    <citation type="submission" date="2018-02" db="EMBL/GenBank/DDBJ databases">
        <title>Rhizophora mucronata_Transcriptome.</title>
        <authorList>
            <person name="Meera S.P."/>
            <person name="Sreeshan A."/>
            <person name="Augustine A."/>
        </authorList>
    </citation>
    <scope>NUCLEOTIDE SEQUENCE</scope>
    <source>
        <tissue evidence="1">Leaf</tissue>
    </source>
</reference>
<proteinExistence type="predicted"/>
<organism evidence="1">
    <name type="scientific">Rhizophora mucronata</name>
    <name type="common">Asiatic mangrove</name>
    <dbReference type="NCBI Taxonomy" id="61149"/>
    <lineage>
        <taxon>Eukaryota</taxon>
        <taxon>Viridiplantae</taxon>
        <taxon>Streptophyta</taxon>
        <taxon>Embryophyta</taxon>
        <taxon>Tracheophyta</taxon>
        <taxon>Spermatophyta</taxon>
        <taxon>Magnoliopsida</taxon>
        <taxon>eudicotyledons</taxon>
        <taxon>Gunneridae</taxon>
        <taxon>Pentapetalae</taxon>
        <taxon>rosids</taxon>
        <taxon>fabids</taxon>
        <taxon>Malpighiales</taxon>
        <taxon>Rhizophoraceae</taxon>
        <taxon>Rhizophora</taxon>
    </lineage>
</organism>
<dbReference type="AlphaFoldDB" id="A0A2P2NCH3"/>
<sequence length="38" mass="4220">MGTYVPRSPDRCAKTSRISASNPRVLQLMLILGDLFIV</sequence>